<evidence type="ECO:0008006" key="4">
    <source>
        <dbReference type="Google" id="ProtNLM"/>
    </source>
</evidence>
<evidence type="ECO:0000256" key="1">
    <source>
        <dbReference type="SAM" id="MobiDB-lite"/>
    </source>
</evidence>
<keyword evidence="3" id="KW-1185">Reference proteome</keyword>
<organism evidence="2 3">
    <name type="scientific">Phialemonium thermophilum</name>
    <dbReference type="NCBI Taxonomy" id="223376"/>
    <lineage>
        <taxon>Eukaryota</taxon>
        <taxon>Fungi</taxon>
        <taxon>Dikarya</taxon>
        <taxon>Ascomycota</taxon>
        <taxon>Pezizomycotina</taxon>
        <taxon>Sordariomycetes</taxon>
        <taxon>Sordariomycetidae</taxon>
        <taxon>Cephalothecales</taxon>
        <taxon>Cephalothecaceae</taxon>
        <taxon>Phialemonium</taxon>
    </lineage>
</organism>
<dbReference type="Proteomes" id="UP001586593">
    <property type="component" value="Unassembled WGS sequence"/>
</dbReference>
<evidence type="ECO:0000313" key="2">
    <source>
        <dbReference type="EMBL" id="KAL1858139.1"/>
    </source>
</evidence>
<dbReference type="InterPro" id="IPR032675">
    <property type="entry name" value="LRR_dom_sf"/>
</dbReference>
<dbReference type="SUPFAM" id="SSF52047">
    <property type="entry name" value="RNI-like"/>
    <property type="match status" value="1"/>
</dbReference>
<name>A0ABR3WBP8_9PEZI</name>
<proteinExistence type="predicted"/>
<sequence>MATPHAGQPDTSSSSPPSSSFSSSSPLRAAAPTGLQHLPNELIQAIATYLVPAPPSTTRFLLRPDGTWAFRDADAQWFEWKSGHRDLQSFVATSRRMRAAAASYQFRNVVIHSGTVLVRLFRLLLEQPALKRHVQTLACLVNLLDADVIRDAKHEWASQLARGFRIPWDVVSLHAPLLTPLPSRPSPRERSSADPGIAIALFHFLVGYADSLTDLLLAYPDQGALRLVVPLSHFLWDAPDLVPAKFAAAAPQVPEFRLFPSRLSLQRLSSLRFYCHREEHERESTFTTTFAQYIVSILPDLPRLRTLEVCCDSAAVWSWILGEFGEIALPGLQHLRLYGSRIREPELVALCAACTRLQTLLVHFEEPCDDAFDRPRLPEGRTLNQALLGLSDTLRSLELVALSEGHYLTRGRERPRKPENHRLTCFPALHQLEHLTIDYRGLFGTLGKLEYEDGEAIGSLLPNSLRTFTLICEWGNDKDFKQSYLADLKVVLEGVKLLCLSDRQRLSAVSLAIHAWPKTNKYRSKFRKALEQASLTCARAGIQLQTFELLPRYRDEDEASALGPGGEGGSEPAEDGEAEVEEEYEEEQEDSEYYFSGDDEGDVERDARRPATFEEFVRLLGEDHGHDVDELYYAYHEDRWDEYLFDD</sequence>
<feature type="region of interest" description="Disordered" evidence="1">
    <location>
        <begin position="558"/>
        <end position="608"/>
    </location>
</feature>
<feature type="compositionally biased region" description="Acidic residues" evidence="1">
    <location>
        <begin position="572"/>
        <end position="603"/>
    </location>
</feature>
<protein>
    <recommendedName>
        <fullName evidence="4">F-box domain-containing protein</fullName>
    </recommendedName>
</protein>
<dbReference type="EMBL" id="JAZHXJ010000533">
    <property type="protein sequence ID" value="KAL1858139.1"/>
    <property type="molecule type" value="Genomic_DNA"/>
</dbReference>
<comment type="caution">
    <text evidence="2">The sequence shown here is derived from an EMBL/GenBank/DDBJ whole genome shotgun (WGS) entry which is preliminary data.</text>
</comment>
<reference evidence="2 3" key="1">
    <citation type="journal article" date="2024" name="Commun. Biol.">
        <title>Comparative genomic analysis of thermophilic fungi reveals convergent evolutionary adaptations and gene losses.</title>
        <authorList>
            <person name="Steindorff A.S."/>
            <person name="Aguilar-Pontes M.V."/>
            <person name="Robinson A.J."/>
            <person name="Andreopoulos B."/>
            <person name="LaButti K."/>
            <person name="Kuo A."/>
            <person name="Mondo S."/>
            <person name="Riley R."/>
            <person name="Otillar R."/>
            <person name="Haridas S."/>
            <person name="Lipzen A."/>
            <person name="Grimwood J."/>
            <person name="Schmutz J."/>
            <person name="Clum A."/>
            <person name="Reid I.D."/>
            <person name="Moisan M.C."/>
            <person name="Butler G."/>
            <person name="Nguyen T.T.M."/>
            <person name="Dewar K."/>
            <person name="Conant G."/>
            <person name="Drula E."/>
            <person name="Henrissat B."/>
            <person name="Hansel C."/>
            <person name="Singer S."/>
            <person name="Hutchinson M.I."/>
            <person name="de Vries R.P."/>
            <person name="Natvig D.O."/>
            <person name="Powell A.J."/>
            <person name="Tsang A."/>
            <person name="Grigoriev I.V."/>
        </authorList>
    </citation>
    <scope>NUCLEOTIDE SEQUENCE [LARGE SCALE GENOMIC DNA]</scope>
    <source>
        <strain evidence="2 3">ATCC 24622</strain>
    </source>
</reference>
<dbReference type="Gene3D" id="3.80.10.10">
    <property type="entry name" value="Ribonuclease Inhibitor"/>
    <property type="match status" value="1"/>
</dbReference>
<feature type="region of interest" description="Disordered" evidence="1">
    <location>
        <begin position="1"/>
        <end position="30"/>
    </location>
</feature>
<gene>
    <name evidence="2" type="ORF">VTK73DRAFT_7915</name>
</gene>
<feature type="compositionally biased region" description="Low complexity" evidence="1">
    <location>
        <begin position="12"/>
        <end position="26"/>
    </location>
</feature>
<accession>A0ABR3WBP8</accession>
<evidence type="ECO:0000313" key="3">
    <source>
        <dbReference type="Proteomes" id="UP001586593"/>
    </source>
</evidence>